<dbReference type="PANTHER" id="PTHR43364:SF4">
    <property type="entry name" value="NAD(P)-LINKED OXIDOREDUCTASE SUPERFAMILY PROTEIN"/>
    <property type="match status" value="1"/>
</dbReference>
<dbReference type="InterPro" id="IPR023210">
    <property type="entry name" value="NADP_OxRdtase_dom"/>
</dbReference>
<dbReference type="PANTHER" id="PTHR43364">
    <property type="entry name" value="NADH-SPECIFIC METHYLGLYOXAL REDUCTASE-RELATED"/>
    <property type="match status" value="1"/>
</dbReference>
<evidence type="ECO:0000259" key="2">
    <source>
        <dbReference type="Pfam" id="PF00248"/>
    </source>
</evidence>
<dbReference type="GO" id="GO:0016491">
    <property type="term" value="F:oxidoreductase activity"/>
    <property type="evidence" value="ECO:0007669"/>
    <property type="project" value="UniProtKB-KW"/>
</dbReference>
<reference evidence="3 4" key="1">
    <citation type="journal article" date="2014" name="Environ. Microbiol.">
        <title>Halorhabdus tiamatea: proteogenomics and glycosidase activity measurements identify the first cultivated euryarchaeon from a deep-sea anoxic brine lake as potential polysaccharide degrader.</title>
        <authorList>
            <person name="Werner J."/>
            <person name="Ferrer M."/>
            <person name="Michel G."/>
            <person name="Mann A.J."/>
            <person name="Huang S."/>
            <person name="Juarez S."/>
            <person name="Ciordia S."/>
            <person name="Albar J.P."/>
            <person name="Alcaide M."/>
            <person name="La Cono V."/>
            <person name="Yakimov M.M."/>
            <person name="Antunes A."/>
            <person name="Taborda M."/>
            <person name="Da Costa M.S."/>
            <person name="Amann R.I."/>
            <person name="Gloeckner F.O."/>
            <person name="Golyshina O.V."/>
            <person name="Golyshin P.N."/>
            <person name="Teeling H."/>
        </authorList>
    </citation>
    <scope>NUCLEOTIDE SEQUENCE [LARGE SCALE GENOMIC DNA]</scope>
    <source>
        <strain evidence="4">SARL4B</strain>
    </source>
</reference>
<dbReference type="SUPFAM" id="SSF51430">
    <property type="entry name" value="NAD(P)-linked oxidoreductase"/>
    <property type="match status" value="1"/>
</dbReference>
<organism evidence="3 4">
    <name type="scientific">Halorhabdus tiamatea SARL4B</name>
    <dbReference type="NCBI Taxonomy" id="1033806"/>
    <lineage>
        <taxon>Archaea</taxon>
        <taxon>Methanobacteriati</taxon>
        <taxon>Methanobacteriota</taxon>
        <taxon>Stenosarchaea group</taxon>
        <taxon>Halobacteria</taxon>
        <taxon>Halobacteriales</taxon>
        <taxon>Haloarculaceae</taxon>
        <taxon>Halorhabdus</taxon>
    </lineage>
</organism>
<feature type="domain" description="NADP-dependent oxidoreductase" evidence="2">
    <location>
        <begin position="22"/>
        <end position="329"/>
    </location>
</feature>
<name>S6CVM4_9EURY</name>
<proteinExistence type="predicted"/>
<dbReference type="InterPro" id="IPR050523">
    <property type="entry name" value="AKR_Detox_Biosynth"/>
</dbReference>
<keyword evidence="1" id="KW-0560">Oxidoreductase</keyword>
<gene>
    <name evidence="3" type="ORF">HTIA_2444</name>
</gene>
<dbReference type="Proteomes" id="UP000015381">
    <property type="component" value="Chromosome I"/>
</dbReference>
<dbReference type="PATRIC" id="fig|1033806.12.peg.2432"/>
<dbReference type="HOGENOM" id="CLU_023205_2_0_2"/>
<accession>S6CVM4</accession>
<dbReference type="InterPro" id="IPR036812">
    <property type="entry name" value="NAD(P)_OxRdtase_dom_sf"/>
</dbReference>
<protein>
    <submittedName>
        <fullName evidence="3">Aldo/keto reductase family oxidoreductase</fullName>
    </submittedName>
</protein>
<evidence type="ECO:0000256" key="1">
    <source>
        <dbReference type="ARBA" id="ARBA00023002"/>
    </source>
</evidence>
<dbReference type="Gene3D" id="3.20.20.100">
    <property type="entry name" value="NADP-dependent oxidoreductase domain"/>
    <property type="match status" value="1"/>
</dbReference>
<keyword evidence="4" id="KW-1185">Reference proteome</keyword>
<dbReference type="KEGG" id="hti:HTIA_2444"/>
<dbReference type="GO" id="GO:0005829">
    <property type="term" value="C:cytosol"/>
    <property type="evidence" value="ECO:0007669"/>
    <property type="project" value="UniProtKB-ARBA"/>
</dbReference>
<dbReference type="AlphaFoldDB" id="S6CVM4"/>
<dbReference type="Pfam" id="PF00248">
    <property type="entry name" value="Aldo_ket_red"/>
    <property type="match status" value="1"/>
</dbReference>
<sequence length="332" mass="37604">MAFDSWYMEYVRLGETGLEVSPIALGTWRFGMEHEETGVVETDREDAHELLDAYAEAGGNFIDTANGYGGGDSERWIGEWLDDRDREDFVIASKCYWSDVSRFQENLSAKNVRAEVEGSLEKLDTDYLDILYLHRFDDETPIERTLRTIDDLISEGKVNYVGLSTADAWKLTKGLWKADVNNYEAFTVTQPQYSAVHREPVAEYLDVCADQNLAVCPYSPLHGGFLTGKYERVGEDEVEAPDGSRGDIDEHFADWYLREEAWDVLDEIRAVAEEVEVSPAQVSLAWLLAHEDLTIVPIIGARTPDQLEENLGAIEVELTDEQFERIDVAIEN</sequence>
<evidence type="ECO:0000313" key="4">
    <source>
        <dbReference type="Proteomes" id="UP000015381"/>
    </source>
</evidence>
<evidence type="ECO:0000313" key="3">
    <source>
        <dbReference type="EMBL" id="CCQ34552.1"/>
    </source>
</evidence>
<dbReference type="FunFam" id="3.20.20.100:FF:000004">
    <property type="entry name" value="Oxidoreductase, aldo/keto reductase"/>
    <property type="match status" value="1"/>
</dbReference>
<dbReference type="EMBL" id="HF571520">
    <property type="protein sequence ID" value="CCQ34552.1"/>
    <property type="molecule type" value="Genomic_DNA"/>
</dbReference>